<evidence type="ECO:0000313" key="2">
    <source>
        <dbReference type="EMBL" id="CAH9081593.1"/>
    </source>
</evidence>
<gene>
    <name evidence="3" type="ORF">CEPIT_LOCUS30923</name>
    <name evidence="2" type="ORF">CEPIT_LOCUS7756</name>
</gene>
<organism evidence="3 4">
    <name type="scientific">Cuscuta epithymum</name>
    <dbReference type="NCBI Taxonomy" id="186058"/>
    <lineage>
        <taxon>Eukaryota</taxon>
        <taxon>Viridiplantae</taxon>
        <taxon>Streptophyta</taxon>
        <taxon>Embryophyta</taxon>
        <taxon>Tracheophyta</taxon>
        <taxon>Spermatophyta</taxon>
        <taxon>Magnoliopsida</taxon>
        <taxon>eudicotyledons</taxon>
        <taxon>Gunneridae</taxon>
        <taxon>Pentapetalae</taxon>
        <taxon>asterids</taxon>
        <taxon>lamiids</taxon>
        <taxon>Solanales</taxon>
        <taxon>Convolvulaceae</taxon>
        <taxon>Cuscuteae</taxon>
        <taxon>Cuscuta</taxon>
        <taxon>Cuscuta subgen. Cuscuta</taxon>
    </lineage>
</organism>
<reference evidence="3" key="1">
    <citation type="submission" date="2022-07" db="EMBL/GenBank/DDBJ databases">
        <authorList>
            <person name="Macas J."/>
            <person name="Novak P."/>
            <person name="Neumann P."/>
        </authorList>
    </citation>
    <scope>NUCLEOTIDE SEQUENCE</scope>
</reference>
<comment type="caution">
    <text evidence="3">The sequence shown here is derived from an EMBL/GenBank/DDBJ whole genome shotgun (WGS) entry which is preliminary data.</text>
</comment>
<dbReference type="AlphaFoldDB" id="A0AAV0F627"/>
<accession>A0AAV0F627</accession>
<evidence type="ECO:0000256" key="1">
    <source>
        <dbReference type="SAM" id="MobiDB-lite"/>
    </source>
</evidence>
<feature type="compositionally biased region" description="Polar residues" evidence="1">
    <location>
        <begin position="1"/>
        <end position="14"/>
    </location>
</feature>
<sequence>MLQSTPQTDLSTDSSNKRASTEDENMPSPKRIADALYPYLDLFDSHLVCNFMSDGAIKKLCDKMSKNHELVKMGQEMLQSLDEDVLAENGTSRFDARKHFEALKNIWKNEQFSCFLYKTLEVQKCVLPDMIRHFSRKFLHENFEERIASIKKAYCFKYLLRPQDPFATNTTTMMRRLLIILIVCWSCEDEYPELDTMDCTVTVNAPLGEDTLHCLDLFQRLLWTMKQKGAPCDTIKELRSEVESSRVTDPLQIHLVIVSAMMKARTWLDEEGSPIPELVGECFIMELAIGIERKKNHELVAMAKSFLENIDSTDLANAHISPVSKQNCFDLVQRQSDLLKRVLDNSDFVDVFREKSKQDWYFRETIVEYENKYDMRRNKHTFSDDAIEDAMHRIKNDIFCRRILEKRKDIALLRGFLIIVFAYHTCDILKFVDGLRPGYPRRYKHIIHVPKFTGDVEGLKTAVDKEFNNGVDLPSQLVFRKLACIQFQHEVCGRLNCYSTHGYYTFVVTEDGRWLVRFEYE</sequence>
<dbReference type="EMBL" id="CAMAPF010000963">
    <property type="protein sequence ID" value="CAH9130812.1"/>
    <property type="molecule type" value="Genomic_DNA"/>
</dbReference>
<evidence type="ECO:0000313" key="3">
    <source>
        <dbReference type="EMBL" id="CAH9130812.1"/>
    </source>
</evidence>
<proteinExistence type="predicted"/>
<keyword evidence="4" id="KW-1185">Reference proteome</keyword>
<protein>
    <submittedName>
        <fullName evidence="3">Uncharacterized protein</fullName>
    </submittedName>
</protein>
<feature type="region of interest" description="Disordered" evidence="1">
    <location>
        <begin position="1"/>
        <end position="29"/>
    </location>
</feature>
<name>A0AAV0F627_9ASTE</name>
<evidence type="ECO:0000313" key="4">
    <source>
        <dbReference type="Proteomes" id="UP001152523"/>
    </source>
</evidence>
<dbReference type="Proteomes" id="UP001152523">
    <property type="component" value="Unassembled WGS sequence"/>
</dbReference>
<dbReference type="EMBL" id="CAMAPF010000036">
    <property type="protein sequence ID" value="CAH9081593.1"/>
    <property type="molecule type" value="Genomic_DNA"/>
</dbReference>